<dbReference type="InterPro" id="IPR052934">
    <property type="entry name" value="Methyl-DNA_Rec/Restrict_Enz"/>
</dbReference>
<dbReference type="AlphaFoldDB" id="A0A7K2IXH4"/>
<dbReference type="CDD" id="cd00009">
    <property type="entry name" value="AAA"/>
    <property type="match status" value="1"/>
</dbReference>
<comment type="caution">
    <text evidence="3">The sequence shown here is derived from an EMBL/GenBank/DDBJ whole genome shotgun (WGS) entry which is preliminary data.</text>
</comment>
<reference evidence="3 4" key="1">
    <citation type="journal article" date="2019" name="Nat. Commun.">
        <title>The antimicrobial potential of Streptomyces from insect microbiomes.</title>
        <authorList>
            <person name="Chevrette M.G."/>
            <person name="Carlson C.M."/>
            <person name="Ortega H.E."/>
            <person name="Thomas C."/>
            <person name="Ananiev G.E."/>
            <person name="Barns K.J."/>
            <person name="Book A.J."/>
            <person name="Cagnazzo J."/>
            <person name="Carlos C."/>
            <person name="Flanigan W."/>
            <person name="Grubbs K.J."/>
            <person name="Horn H.A."/>
            <person name="Hoffmann F.M."/>
            <person name="Klassen J.L."/>
            <person name="Knack J.J."/>
            <person name="Lewin G.R."/>
            <person name="McDonald B.R."/>
            <person name="Muller L."/>
            <person name="Melo W.G.P."/>
            <person name="Pinto-Tomas A.A."/>
            <person name="Schmitz A."/>
            <person name="Wendt-Pienkowski E."/>
            <person name="Wildman S."/>
            <person name="Zhao M."/>
            <person name="Zhang F."/>
            <person name="Bugni T.S."/>
            <person name="Andes D.R."/>
            <person name="Pupo M.T."/>
            <person name="Currie C.R."/>
        </authorList>
    </citation>
    <scope>NUCLEOTIDE SEQUENCE [LARGE SCALE GENOMIC DNA]</scope>
    <source>
        <strain evidence="3 4">SID5840</strain>
    </source>
</reference>
<dbReference type="GO" id="GO:0005524">
    <property type="term" value="F:ATP binding"/>
    <property type="evidence" value="ECO:0007669"/>
    <property type="project" value="InterPro"/>
</dbReference>
<dbReference type="InterPro" id="IPR027417">
    <property type="entry name" value="P-loop_NTPase"/>
</dbReference>
<evidence type="ECO:0000259" key="2">
    <source>
        <dbReference type="SMART" id="SM00382"/>
    </source>
</evidence>
<proteinExistence type="predicted"/>
<dbReference type="Pfam" id="PF07728">
    <property type="entry name" value="AAA_5"/>
    <property type="match status" value="1"/>
</dbReference>
<dbReference type="EMBL" id="WWHY01000001">
    <property type="protein sequence ID" value="MYR34690.1"/>
    <property type="molecule type" value="Genomic_DNA"/>
</dbReference>
<evidence type="ECO:0000313" key="3">
    <source>
        <dbReference type="EMBL" id="MYR34690.1"/>
    </source>
</evidence>
<evidence type="ECO:0000256" key="1">
    <source>
        <dbReference type="SAM" id="MobiDB-lite"/>
    </source>
</evidence>
<dbReference type="RefSeq" id="WP_161111655.1">
    <property type="nucleotide sequence ID" value="NZ_WWHY01000001.1"/>
</dbReference>
<organism evidence="3 4">
    <name type="scientific">Nocardiopsis alba</name>
    <dbReference type="NCBI Taxonomy" id="53437"/>
    <lineage>
        <taxon>Bacteria</taxon>
        <taxon>Bacillati</taxon>
        <taxon>Actinomycetota</taxon>
        <taxon>Actinomycetes</taxon>
        <taxon>Streptosporangiales</taxon>
        <taxon>Nocardiopsidaceae</taxon>
        <taxon>Nocardiopsis</taxon>
    </lineage>
</organism>
<dbReference type="PANTHER" id="PTHR37291:SF1">
    <property type="entry name" value="TYPE IV METHYL-DIRECTED RESTRICTION ENZYME ECOKMCRB SUBUNIT"/>
    <property type="match status" value="1"/>
</dbReference>
<name>A0A7K2IXH4_9ACTN</name>
<dbReference type="InterPro" id="IPR003593">
    <property type="entry name" value="AAA+_ATPase"/>
</dbReference>
<dbReference type="SUPFAM" id="SSF52540">
    <property type="entry name" value="P-loop containing nucleoside triphosphate hydrolases"/>
    <property type="match status" value="1"/>
</dbReference>
<dbReference type="SMART" id="SM00382">
    <property type="entry name" value="AAA"/>
    <property type="match status" value="1"/>
</dbReference>
<dbReference type="PANTHER" id="PTHR37291">
    <property type="entry name" value="5-METHYLCYTOSINE-SPECIFIC RESTRICTION ENZYME B"/>
    <property type="match status" value="1"/>
</dbReference>
<gene>
    <name evidence="3" type="ORF">GTW20_21165</name>
</gene>
<feature type="region of interest" description="Disordered" evidence="1">
    <location>
        <begin position="162"/>
        <end position="181"/>
    </location>
</feature>
<dbReference type="InterPro" id="IPR011704">
    <property type="entry name" value="ATPase_dyneun-rel_AAA"/>
</dbReference>
<dbReference type="GO" id="GO:0016887">
    <property type="term" value="F:ATP hydrolysis activity"/>
    <property type="evidence" value="ECO:0007669"/>
    <property type="project" value="InterPro"/>
</dbReference>
<sequence length="696" mass="77537">MVTRSELNARITRVLFEVLEKSPEGLHKNVLWHQVLRSIPGLERQWEQSGEGKTPPLVYMNWRATEAVKSGWLRKDGKGSWSLTGAGRHTLSETTEDIDLFTLIQERYQLWKQEQGKYELVSALLQALPERGWVALSDLTSLTGLDGTALVQHLSAVRPEGWHRVRDEESGPPPSAHFTDRESAEADALLEADDILGPGGWTLMAHRVSLEEIRELLSSTAQEDLPEEVGVPGRAWLLRDSGPAGTTNIESWLAQGICSIPSAGADTLRVGVSETTVRDAVVRLLPHWTTREHELLTYTLHSFVSRMRSGDTILTTVGRTVHLGTLSDAESTTGIPSISGRLVRRVTWRTRDAPLDVFEDLSSELAARIATPNTDLLDLTGFAGELNDLLSGNPHSASAPVEVALPSPTPELAHRVFMDEEWLAECVDLLCDKPQLVLYGPPGTGKTHVAQELARHLTGDRPENVQLVQFHPSYSYEDFFEGYRPHPGGTERSAGFALTHGPLRTLAGAARRRPAEPFVLIIDEINRGNLAKIFGELYFLLEYRNRSVRLLYGSEGDAGFSLPQNLIIIGTMNTADRSIALVDTAMRRRFWFAELHPSSAPVSSVLRRWLKHHALPDTSALLLDELNSRIEDHDFRIGPSYLMRTSVHESAVGLERLWRHQILPLLEEHHYGDGTDVHARYGLESLYKAVVLDEQP</sequence>
<protein>
    <submittedName>
        <fullName evidence="3">AAA domain-containing protein</fullName>
    </submittedName>
</protein>
<accession>A0A7K2IXH4</accession>
<evidence type="ECO:0000313" key="4">
    <source>
        <dbReference type="Proteomes" id="UP000467124"/>
    </source>
</evidence>
<feature type="domain" description="AAA+ ATPase" evidence="2">
    <location>
        <begin position="432"/>
        <end position="596"/>
    </location>
</feature>
<dbReference type="Gene3D" id="3.40.50.300">
    <property type="entry name" value="P-loop containing nucleotide triphosphate hydrolases"/>
    <property type="match status" value="1"/>
</dbReference>
<dbReference type="Proteomes" id="UP000467124">
    <property type="component" value="Unassembled WGS sequence"/>
</dbReference>